<evidence type="ECO:0000256" key="1">
    <source>
        <dbReference type="SAM" id="SignalP"/>
    </source>
</evidence>
<evidence type="ECO:0000313" key="3">
    <source>
        <dbReference type="Proteomes" id="UP001611383"/>
    </source>
</evidence>
<accession>A0ABY9WQM5</accession>
<proteinExistence type="predicted"/>
<keyword evidence="1" id="KW-0732">Signal</keyword>
<dbReference type="InterPro" id="IPR003192">
    <property type="entry name" value="Porin_LamB"/>
</dbReference>
<organism evidence="2 3">
    <name type="scientific">Archangium minus</name>
    <dbReference type="NCBI Taxonomy" id="83450"/>
    <lineage>
        <taxon>Bacteria</taxon>
        <taxon>Pseudomonadati</taxon>
        <taxon>Myxococcota</taxon>
        <taxon>Myxococcia</taxon>
        <taxon>Myxococcales</taxon>
        <taxon>Cystobacterineae</taxon>
        <taxon>Archangiaceae</taxon>
        <taxon>Archangium</taxon>
    </lineage>
</organism>
<feature type="signal peptide" evidence="1">
    <location>
        <begin position="1"/>
        <end position="33"/>
    </location>
</feature>
<dbReference type="Pfam" id="PF02264">
    <property type="entry name" value="LamB"/>
    <property type="match status" value="1"/>
</dbReference>
<dbReference type="RefSeq" id="WP_395821772.1">
    <property type="nucleotide sequence ID" value="NZ_CP043494.1"/>
</dbReference>
<evidence type="ECO:0000313" key="2">
    <source>
        <dbReference type="EMBL" id="WNG45933.1"/>
    </source>
</evidence>
<protein>
    <submittedName>
        <fullName evidence="2">Carbohydrate porin</fullName>
    </submittedName>
</protein>
<gene>
    <name evidence="2" type="ORF">F0U60_18800</name>
</gene>
<name>A0ABY9WQM5_9BACT</name>
<dbReference type="EMBL" id="CP043494">
    <property type="protein sequence ID" value="WNG45933.1"/>
    <property type="molecule type" value="Genomic_DNA"/>
</dbReference>
<keyword evidence="3" id="KW-1185">Reference proteome</keyword>
<reference evidence="2 3" key="1">
    <citation type="submission" date="2019-08" db="EMBL/GenBank/DDBJ databases">
        <title>Archangium and Cystobacter genomes.</title>
        <authorList>
            <person name="Chen I.-C.K."/>
            <person name="Wielgoss S."/>
        </authorList>
    </citation>
    <scope>NUCLEOTIDE SEQUENCE [LARGE SCALE GENOMIC DNA]</scope>
    <source>
        <strain evidence="2 3">Cbm 6</strain>
    </source>
</reference>
<dbReference type="Proteomes" id="UP001611383">
    <property type="component" value="Chromosome"/>
</dbReference>
<feature type="chain" id="PRO_5045937813" evidence="1">
    <location>
        <begin position="34"/>
        <end position="461"/>
    </location>
</feature>
<sequence length="461" mass="49927">MKLHRFASLFRPSRSVRPLVTALSLLSAIPASAQSLADRLDFSMYGRVGIAWAPTSGDFIQGKSLNLTGNSLGGRLEEGDYLEPSLKIHLLKPSAEDLATNKDSPYAHAVITPAMWANNGLFIALTSNRGAQTLTFELGEAYVEAGNLLAPGLKFWGGARYYRGTNVYLADYWYFNNLSSQGLGVQYKGLDVAVLLQTSINGSQYNFDANGDGVLDVRRQRSILVGQYKQPFGAGHYAQLLGELHALPQTTASILGDRTVLPSDIGWVAGIKSHLKFGNDSYNELSVRYGSRIANGGAAGSPTWVTFGSPAANGKYGNARSLEVVEHLLYNVNPLLSLNAYGTLHLGQGASGVAKDRFTDFSVGAQSTVYLHKNFHLMNEASFQGVRDGDSPFGTAVKLSLVPTLVPTGQASPFARPHLRLFYTIAFYNQQAVDTLHSPYLQTVGGKSIGHFLGGRVEWWI</sequence>
<dbReference type="SUPFAM" id="SSF56935">
    <property type="entry name" value="Porins"/>
    <property type="match status" value="1"/>
</dbReference>
<dbReference type="InterPro" id="IPR036998">
    <property type="entry name" value="Porin_LamB_sf"/>
</dbReference>
<dbReference type="Gene3D" id="2.40.170.10">
    <property type="entry name" value="Porin, LamB type"/>
    <property type="match status" value="1"/>
</dbReference>